<evidence type="ECO:0000256" key="4">
    <source>
        <dbReference type="SAM" id="Phobius"/>
    </source>
</evidence>
<protein>
    <submittedName>
        <fullName evidence="5">Glycoside hydrolase family 25 protein</fullName>
    </submittedName>
</protein>
<dbReference type="Pfam" id="PF01183">
    <property type="entry name" value="Glyco_hydro_25"/>
    <property type="match status" value="1"/>
</dbReference>
<evidence type="ECO:0000313" key="5">
    <source>
        <dbReference type="EMBL" id="QNA44447.1"/>
    </source>
</evidence>
<dbReference type="Gene3D" id="3.20.20.80">
    <property type="entry name" value="Glycosidases"/>
    <property type="match status" value="1"/>
</dbReference>
<dbReference type="SMART" id="SM00641">
    <property type="entry name" value="Glyco_25"/>
    <property type="match status" value="1"/>
</dbReference>
<dbReference type="PANTHER" id="PTHR34135:SF2">
    <property type="entry name" value="LYSOZYME"/>
    <property type="match status" value="1"/>
</dbReference>
<keyword evidence="4" id="KW-0472">Membrane</keyword>
<dbReference type="EMBL" id="CP060007">
    <property type="protein sequence ID" value="QNA44447.1"/>
    <property type="molecule type" value="Genomic_DNA"/>
</dbReference>
<gene>
    <name evidence="5" type="ORF">H4075_20680</name>
</gene>
<dbReference type="GO" id="GO:0016998">
    <property type="term" value="P:cell wall macromolecule catabolic process"/>
    <property type="evidence" value="ECO:0007669"/>
    <property type="project" value="InterPro"/>
</dbReference>
<dbReference type="InterPro" id="IPR017853">
    <property type="entry name" value="GH"/>
</dbReference>
<evidence type="ECO:0000256" key="2">
    <source>
        <dbReference type="ARBA" id="ARBA00022801"/>
    </source>
</evidence>
<dbReference type="PANTHER" id="PTHR34135">
    <property type="entry name" value="LYSOZYME"/>
    <property type="match status" value="1"/>
</dbReference>
<name>A0A7G5XG44_9BACT</name>
<comment type="similarity">
    <text evidence="1">Belongs to the glycosyl hydrolase 25 family.</text>
</comment>
<dbReference type="GO" id="GO:0003796">
    <property type="term" value="F:lysozyme activity"/>
    <property type="evidence" value="ECO:0007669"/>
    <property type="project" value="InterPro"/>
</dbReference>
<keyword evidence="2 5" id="KW-0378">Hydrolase</keyword>
<reference evidence="6" key="1">
    <citation type="submission" date="2020-08" db="EMBL/GenBank/DDBJ databases">
        <title>Lacibacter sp. S13-6-6 genome sequencing.</title>
        <authorList>
            <person name="Jin L."/>
        </authorList>
    </citation>
    <scope>NUCLEOTIDE SEQUENCE [LARGE SCALE GENOMIC DNA]</scope>
    <source>
        <strain evidence="6">S13-6-6</strain>
    </source>
</reference>
<sequence>MARKKKKSLRYLPIIIIALVFAGGAFLVVRNWWLERQAGMIRYREFGIPIPTKYSLHGIDVSRYQQIINWEAVKGMNVEGVQISFAFIKATEGNSGTDSHFKRNWRKAREAGMTRGAYHFFIATKDGTMQARNFVKCVKLEKGDLPPVLDVEQTYGVSKTILQQRVKAFLYATELAYGIKPIIYTNADFYKQYLKEEFDEYPLWVAHYLRPMAPRIERDWHFWQHSESGRVNGIQGKVDFNVFSGDSTQFENLLLK</sequence>
<organism evidence="5 6">
    <name type="scientific">Lacibacter sediminis</name>
    <dbReference type="NCBI Taxonomy" id="2760713"/>
    <lineage>
        <taxon>Bacteria</taxon>
        <taxon>Pseudomonadati</taxon>
        <taxon>Bacteroidota</taxon>
        <taxon>Chitinophagia</taxon>
        <taxon>Chitinophagales</taxon>
        <taxon>Chitinophagaceae</taxon>
        <taxon>Lacibacter</taxon>
    </lineage>
</organism>
<keyword evidence="6" id="KW-1185">Reference proteome</keyword>
<dbReference type="CDD" id="cd06524">
    <property type="entry name" value="GH25_YegX-like"/>
    <property type="match status" value="1"/>
</dbReference>
<feature type="transmembrane region" description="Helical" evidence="4">
    <location>
        <begin position="12"/>
        <end position="33"/>
    </location>
</feature>
<dbReference type="GO" id="GO:0016052">
    <property type="term" value="P:carbohydrate catabolic process"/>
    <property type="evidence" value="ECO:0007669"/>
    <property type="project" value="TreeGrafter"/>
</dbReference>
<evidence type="ECO:0000256" key="3">
    <source>
        <dbReference type="ARBA" id="ARBA00023295"/>
    </source>
</evidence>
<dbReference type="RefSeq" id="WP_182802709.1">
    <property type="nucleotide sequence ID" value="NZ_CP060007.1"/>
</dbReference>
<accession>A0A7G5XG44</accession>
<dbReference type="InterPro" id="IPR002053">
    <property type="entry name" value="Glyco_hydro_25"/>
</dbReference>
<keyword evidence="4" id="KW-0812">Transmembrane</keyword>
<dbReference type="InterPro" id="IPR018077">
    <property type="entry name" value="Glyco_hydro_fam25_subgr"/>
</dbReference>
<evidence type="ECO:0000313" key="6">
    <source>
        <dbReference type="Proteomes" id="UP000515344"/>
    </source>
</evidence>
<evidence type="ECO:0000256" key="1">
    <source>
        <dbReference type="ARBA" id="ARBA00010646"/>
    </source>
</evidence>
<keyword evidence="3" id="KW-0326">Glycosidase</keyword>
<dbReference type="SUPFAM" id="SSF51445">
    <property type="entry name" value="(Trans)glycosidases"/>
    <property type="match status" value="1"/>
</dbReference>
<dbReference type="PROSITE" id="PS51904">
    <property type="entry name" value="GLYCOSYL_HYDROL_F25_2"/>
    <property type="match status" value="1"/>
</dbReference>
<dbReference type="Proteomes" id="UP000515344">
    <property type="component" value="Chromosome"/>
</dbReference>
<dbReference type="AlphaFoldDB" id="A0A7G5XG44"/>
<keyword evidence="4" id="KW-1133">Transmembrane helix</keyword>
<dbReference type="KEGG" id="lacs:H4075_20680"/>
<dbReference type="GO" id="GO:0009253">
    <property type="term" value="P:peptidoglycan catabolic process"/>
    <property type="evidence" value="ECO:0007669"/>
    <property type="project" value="InterPro"/>
</dbReference>
<proteinExistence type="inferred from homology"/>